<evidence type="ECO:0000313" key="2">
    <source>
        <dbReference type="EMBL" id="GFO61190.1"/>
    </source>
</evidence>
<name>A0A6V8MMH3_9BACT</name>
<evidence type="ECO:0000313" key="3">
    <source>
        <dbReference type="Proteomes" id="UP000556026"/>
    </source>
</evidence>
<protein>
    <recommendedName>
        <fullName evidence="1">Glycosyltransferase 61 catalytic domain-containing protein</fullName>
    </recommendedName>
</protein>
<dbReference type="GO" id="GO:0016757">
    <property type="term" value="F:glycosyltransferase activity"/>
    <property type="evidence" value="ECO:0007669"/>
    <property type="project" value="InterPro"/>
</dbReference>
<dbReference type="InterPro" id="IPR049625">
    <property type="entry name" value="Glyco_transf_61_cat"/>
</dbReference>
<proteinExistence type="predicted"/>
<comment type="caution">
    <text evidence="2">The sequence shown here is derived from an EMBL/GenBank/DDBJ whole genome shotgun (WGS) entry which is preliminary data.</text>
</comment>
<evidence type="ECO:0000259" key="1">
    <source>
        <dbReference type="Pfam" id="PF04577"/>
    </source>
</evidence>
<keyword evidence="3" id="KW-1185">Reference proteome</keyword>
<dbReference type="Proteomes" id="UP000556026">
    <property type="component" value="Unassembled WGS sequence"/>
</dbReference>
<dbReference type="AlphaFoldDB" id="A0A6V8MMH3"/>
<gene>
    <name evidence="2" type="ORF">GMST_35150</name>
</gene>
<organism evidence="2 3">
    <name type="scientific">Geomonas silvestris</name>
    <dbReference type="NCBI Taxonomy" id="2740184"/>
    <lineage>
        <taxon>Bacteria</taxon>
        <taxon>Pseudomonadati</taxon>
        <taxon>Thermodesulfobacteriota</taxon>
        <taxon>Desulfuromonadia</taxon>
        <taxon>Geobacterales</taxon>
        <taxon>Geobacteraceae</taxon>
        <taxon>Geomonas</taxon>
    </lineage>
</organism>
<dbReference type="RefSeq" id="WP_183355986.1">
    <property type="nucleotide sequence ID" value="NZ_BLXX01000012.1"/>
</dbReference>
<reference evidence="3" key="1">
    <citation type="submission" date="2020-06" db="EMBL/GenBank/DDBJ databases">
        <title>Draft genomic sequence of Geomonas sp. Red330.</title>
        <authorList>
            <person name="Itoh H."/>
            <person name="Zhenxing X."/>
            <person name="Ushijima N."/>
            <person name="Masuda Y."/>
            <person name="Shiratori Y."/>
            <person name="Senoo K."/>
        </authorList>
    </citation>
    <scope>NUCLEOTIDE SEQUENCE [LARGE SCALE GENOMIC DNA]</scope>
    <source>
        <strain evidence="3">Red330</strain>
    </source>
</reference>
<feature type="domain" description="Glycosyltransferase 61 catalytic" evidence="1">
    <location>
        <begin position="151"/>
        <end position="327"/>
    </location>
</feature>
<accession>A0A6V8MMH3</accession>
<sequence>MKHGLTEAEARERRRLARQVSSSLLGPIAGKMPYSSIESLEKLSYRPELARHILDILPMLPADLVRHQVERSYPPFIRTEAVFERRNLYLLKDVVVSPQSGMVWLENKIVEESVGSLRRIMDWGELLHEPLLPVTELPLEDPVLVCHPASYFHWLMEVLPSVLLALASFPALKILTPEQCPGYLVQGLAAILGPEVLERVVTAPGPVRVERLILPQYPARSEFVHPQVLKLLRGEVPAKLLGEGARPAGGDSGEVFYVSRRKGKKRRLAGEDLLEERLNARGVSVLHCEEMTLKEQVRTFQGARMVIGTHGAGLSNLIWCESPCRVVEIFPRNYILDCFAWLSFSMGFDYRHIICQNGHELDQAAVASTLDFLGYP</sequence>
<dbReference type="Pfam" id="PF04577">
    <property type="entry name" value="Glyco_transf_61"/>
    <property type="match status" value="1"/>
</dbReference>
<dbReference type="EMBL" id="BLXX01000012">
    <property type="protein sequence ID" value="GFO61190.1"/>
    <property type="molecule type" value="Genomic_DNA"/>
</dbReference>